<gene>
    <name evidence="2" type="ORF">Apa02nite_033580</name>
</gene>
<reference evidence="2 3" key="1">
    <citation type="submission" date="2021-01" db="EMBL/GenBank/DDBJ databases">
        <title>Whole genome shotgun sequence of Actinoplanes palleronii NBRC 14916.</title>
        <authorList>
            <person name="Komaki H."/>
            <person name="Tamura T."/>
        </authorList>
    </citation>
    <scope>NUCLEOTIDE SEQUENCE [LARGE SCALE GENOMIC DNA]</scope>
    <source>
        <strain evidence="2 3">NBRC 14916</strain>
    </source>
</reference>
<proteinExistence type="predicted"/>
<evidence type="ECO:0000313" key="3">
    <source>
        <dbReference type="Proteomes" id="UP000624709"/>
    </source>
</evidence>
<evidence type="ECO:0000256" key="1">
    <source>
        <dbReference type="SAM" id="MobiDB-lite"/>
    </source>
</evidence>
<comment type="caution">
    <text evidence="2">The sequence shown here is derived from an EMBL/GenBank/DDBJ whole genome shotgun (WGS) entry which is preliminary data.</text>
</comment>
<feature type="region of interest" description="Disordered" evidence="1">
    <location>
        <begin position="1"/>
        <end position="25"/>
    </location>
</feature>
<sequence length="74" mass="7637">MALAAEGLGDGEPHSGTGAHDGDGGHVFSFDDTSVVNKVVTSGFGWGRVPLEVGELYAGCRMQLRGGVQGRISY</sequence>
<name>A0ABQ4B9B7_9ACTN</name>
<organism evidence="2 3">
    <name type="scientific">Actinoplanes palleronii</name>
    <dbReference type="NCBI Taxonomy" id="113570"/>
    <lineage>
        <taxon>Bacteria</taxon>
        <taxon>Bacillati</taxon>
        <taxon>Actinomycetota</taxon>
        <taxon>Actinomycetes</taxon>
        <taxon>Micromonosporales</taxon>
        <taxon>Micromonosporaceae</taxon>
        <taxon>Actinoplanes</taxon>
    </lineage>
</organism>
<protein>
    <submittedName>
        <fullName evidence="2">Uncharacterized protein</fullName>
    </submittedName>
</protein>
<evidence type="ECO:0000313" key="2">
    <source>
        <dbReference type="EMBL" id="GIE67250.1"/>
    </source>
</evidence>
<dbReference type="EMBL" id="BOMS01000045">
    <property type="protein sequence ID" value="GIE67250.1"/>
    <property type="molecule type" value="Genomic_DNA"/>
</dbReference>
<accession>A0ABQ4B9B7</accession>
<keyword evidence="3" id="KW-1185">Reference proteome</keyword>
<dbReference type="Proteomes" id="UP000624709">
    <property type="component" value="Unassembled WGS sequence"/>
</dbReference>